<gene>
    <name evidence="2" type="ORF">Q8A67_025799</name>
</gene>
<accession>A0AA88P0V2</accession>
<evidence type="ECO:0000256" key="1">
    <source>
        <dbReference type="SAM" id="MobiDB-lite"/>
    </source>
</evidence>
<evidence type="ECO:0000313" key="2">
    <source>
        <dbReference type="EMBL" id="KAK2867682.1"/>
    </source>
</evidence>
<comment type="caution">
    <text evidence="2">The sequence shown here is derived from an EMBL/GenBank/DDBJ whole genome shotgun (WGS) entry which is preliminary data.</text>
</comment>
<organism evidence="2 3">
    <name type="scientific">Cirrhinus molitorella</name>
    <name type="common">mud carp</name>
    <dbReference type="NCBI Taxonomy" id="172907"/>
    <lineage>
        <taxon>Eukaryota</taxon>
        <taxon>Metazoa</taxon>
        <taxon>Chordata</taxon>
        <taxon>Craniata</taxon>
        <taxon>Vertebrata</taxon>
        <taxon>Euteleostomi</taxon>
        <taxon>Actinopterygii</taxon>
        <taxon>Neopterygii</taxon>
        <taxon>Teleostei</taxon>
        <taxon>Ostariophysi</taxon>
        <taxon>Cypriniformes</taxon>
        <taxon>Cyprinidae</taxon>
        <taxon>Labeoninae</taxon>
        <taxon>Labeonini</taxon>
        <taxon>Cirrhinus</taxon>
    </lineage>
</organism>
<dbReference type="Proteomes" id="UP001187343">
    <property type="component" value="Unassembled WGS sequence"/>
</dbReference>
<sequence>MYDVYKLNQYFHFNTNLRPYSADRLERLRRRSCYHGITAHLYLHQHPSRRDQVSMKSNRSRSQPTDFTECCEAKLKQN</sequence>
<evidence type="ECO:0000313" key="3">
    <source>
        <dbReference type="Proteomes" id="UP001187343"/>
    </source>
</evidence>
<name>A0AA88P0V2_9TELE</name>
<keyword evidence="3" id="KW-1185">Reference proteome</keyword>
<protein>
    <submittedName>
        <fullName evidence="2">Uncharacterized protein</fullName>
    </submittedName>
</protein>
<feature type="compositionally biased region" description="Polar residues" evidence="1">
    <location>
        <begin position="54"/>
        <end position="66"/>
    </location>
</feature>
<proteinExistence type="predicted"/>
<dbReference type="AlphaFoldDB" id="A0AA88P0V2"/>
<reference evidence="2" key="1">
    <citation type="submission" date="2023-08" db="EMBL/GenBank/DDBJ databases">
        <title>Chromosome-level Genome Assembly of mud carp (Cirrhinus molitorella).</title>
        <authorList>
            <person name="Liu H."/>
        </authorList>
    </citation>
    <scope>NUCLEOTIDE SEQUENCE</scope>
    <source>
        <strain evidence="2">Prfri</strain>
        <tissue evidence="2">Muscle</tissue>
    </source>
</reference>
<feature type="region of interest" description="Disordered" evidence="1">
    <location>
        <begin position="48"/>
        <end position="69"/>
    </location>
</feature>
<dbReference type="EMBL" id="JAUYZG010000025">
    <property type="protein sequence ID" value="KAK2867682.1"/>
    <property type="molecule type" value="Genomic_DNA"/>
</dbReference>